<feature type="transmembrane region" description="Helical" evidence="1">
    <location>
        <begin position="152"/>
        <end position="168"/>
    </location>
</feature>
<dbReference type="AlphaFoldDB" id="A0A1W1VAV1"/>
<keyword evidence="1" id="KW-1133">Transmembrane helix</keyword>
<keyword evidence="1" id="KW-0472">Membrane</keyword>
<feature type="transmembrane region" description="Helical" evidence="1">
    <location>
        <begin position="12"/>
        <end position="36"/>
    </location>
</feature>
<gene>
    <name evidence="2" type="ORF">SAMN00017405_1329</name>
</gene>
<keyword evidence="3" id="KW-1185">Reference proteome</keyword>
<reference evidence="2 3" key="1">
    <citation type="submission" date="2017-04" db="EMBL/GenBank/DDBJ databases">
        <authorList>
            <person name="Afonso C.L."/>
            <person name="Miller P.J."/>
            <person name="Scott M.A."/>
            <person name="Spackman E."/>
            <person name="Goraichik I."/>
            <person name="Dimitrov K.M."/>
            <person name="Suarez D.L."/>
            <person name="Swayne D.E."/>
        </authorList>
    </citation>
    <scope>NUCLEOTIDE SEQUENCE [LARGE SCALE GENOMIC DNA]</scope>
    <source>
        <strain evidence="2 3">DSM 11270</strain>
    </source>
</reference>
<keyword evidence="1" id="KW-0812">Transmembrane</keyword>
<feature type="transmembrane region" description="Helical" evidence="1">
    <location>
        <begin position="48"/>
        <end position="65"/>
    </location>
</feature>
<evidence type="ECO:0000313" key="2">
    <source>
        <dbReference type="EMBL" id="SMB90549.1"/>
    </source>
</evidence>
<evidence type="ECO:0000313" key="3">
    <source>
        <dbReference type="Proteomes" id="UP000192731"/>
    </source>
</evidence>
<dbReference type="RefSeq" id="WP_084053117.1">
    <property type="nucleotide sequence ID" value="NZ_FWWT01000017.1"/>
</dbReference>
<protein>
    <submittedName>
        <fullName evidence="2">Uncharacterized protein</fullName>
    </submittedName>
</protein>
<feature type="transmembrane region" description="Helical" evidence="1">
    <location>
        <begin position="198"/>
        <end position="215"/>
    </location>
</feature>
<evidence type="ECO:0000256" key="1">
    <source>
        <dbReference type="SAM" id="Phobius"/>
    </source>
</evidence>
<dbReference type="Proteomes" id="UP000192731">
    <property type="component" value="Unassembled WGS sequence"/>
</dbReference>
<feature type="transmembrane region" description="Helical" evidence="1">
    <location>
        <begin position="114"/>
        <end position="137"/>
    </location>
</feature>
<name>A0A1W1VAV1_DESTI</name>
<organism evidence="2 3">
    <name type="scientific">Desulfonispora thiosulfatigenes DSM 11270</name>
    <dbReference type="NCBI Taxonomy" id="656914"/>
    <lineage>
        <taxon>Bacteria</taxon>
        <taxon>Bacillati</taxon>
        <taxon>Bacillota</taxon>
        <taxon>Clostridia</taxon>
        <taxon>Eubacteriales</taxon>
        <taxon>Peptococcaceae</taxon>
        <taxon>Desulfonispora</taxon>
    </lineage>
</organism>
<dbReference type="STRING" id="656914.SAMN00017405_1329"/>
<accession>A0A1W1VAV1</accession>
<feature type="transmembrane region" description="Helical" evidence="1">
    <location>
        <begin position="175"/>
        <end position="192"/>
    </location>
</feature>
<proteinExistence type="predicted"/>
<dbReference type="EMBL" id="FWWT01000017">
    <property type="protein sequence ID" value="SMB90549.1"/>
    <property type="molecule type" value="Genomic_DNA"/>
</dbReference>
<dbReference type="OrthoDB" id="2052735at2"/>
<sequence length="223" mass="24471">MIKGENADFNNQIIKIGVIGLSMAIVANFIPALYLWFVHGVCPPIADIFTLWGLAAAAFGVSWVVQPIAYYTILGTAGTYMSWLCGSVIDIRLPAVTMAQKVTNFDANTKEGEVISIIGVTVSIFVSVSMITIFTLIGYKFLPMLPEFIKESFKYILPALFGAVYVEIMKKNFKAGLGTIVVALLLYLASFFKINAAIMTLTIVACGMIVARIVYKLEKREDE</sequence>